<dbReference type="GeneID" id="64973582"/>
<feature type="region of interest" description="Disordered" evidence="1">
    <location>
        <begin position="78"/>
        <end position="113"/>
    </location>
</feature>
<accession>A0A7R8AMA6</accession>
<feature type="chain" id="PRO_5031526623" evidence="2">
    <location>
        <begin position="20"/>
        <end position="135"/>
    </location>
</feature>
<evidence type="ECO:0000256" key="1">
    <source>
        <dbReference type="SAM" id="MobiDB-lite"/>
    </source>
</evidence>
<sequence length="135" mass="14095">MRLTHHLLLPTIILAAATPRPYPEIDDLIDDITDIAASAADWGGDFATNIYSEATSLVNSVQTGDSYSSMVSEANDIASAWETGTPESATQAADSLDSTPTDDADTSPADELRARRPAVQLGYGVAALLGVMAAL</sequence>
<evidence type="ECO:0000256" key="2">
    <source>
        <dbReference type="SAM" id="SignalP"/>
    </source>
</evidence>
<feature type="signal peptide" evidence="2">
    <location>
        <begin position="1"/>
        <end position="19"/>
    </location>
</feature>
<dbReference type="OrthoDB" id="10393439at2759"/>
<gene>
    <name evidence="3" type="ORF">APUU_40021A</name>
</gene>
<proteinExistence type="predicted"/>
<reference evidence="3" key="2">
    <citation type="submission" date="2021-02" db="EMBL/GenBank/DDBJ databases">
        <title>Aspergillus puulaauensis MK2 genome sequence.</title>
        <authorList>
            <person name="Futagami T."/>
            <person name="Mori K."/>
            <person name="Kadooka C."/>
            <person name="Tanaka T."/>
        </authorList>
    </citation>
    <scope>NUCLEOTIDE SEQUENCE</scope>
    <source>
        <strain evidence="3">MK2</strain>
    </source>
</reference>
<keyword evidence="2" id="KW-0732">Signal</keyword>
<reference evidence="3" key="1">
    <citation type="submission" date="2021-01" db="EMBL/GenBank/DDBJ databases">
        <authorList>
            <consortium name="Aspergillus puulaauensis MK2 genome sequencing consortium"/>
            <person name="Kazuki M."/>
            <person name="Futagami T."/>
        </authorList>
    </citation>
    <scope>NUCLEOTIDE SEQUENCE</scope>
    <source>
        <strain evidence="3">MK2</strain>
    </source>
</reference>
<dbReference type="EMBL" id="AP024446">
    <property type="protein sequence ID" value="BCS23577.1"/>
    <property type="molecule type" value="Genomic_DNA"/>
</dbReference>
<dbReference type="KEGG" id="apuu:APUU_40021A"/>
<protein>
    <submittedName>
        <fullName evidence="3">Uncharacterized protein</fullName>
    </submittedName>
</protein>
<dbReference type="Proteomes" id="UP000654913">
    <property type="component" value="Chromosome 4"/>
</dbReference>
<dbReference type="AlphaFoldDB" id="A0A7R8AMA6"/>
<dbReference type="RefSeq" id="XP_041555771.1">
    <property type="nucleotide sequence ID" value="XM_041703047.1"/>
</dbReference>
<evidence type="ECO:0000313" key="3">
    <source>
        <dbReference type="EMBL" id="BCS23577.1"/>
    </source>
</evidence>
<organism evidence="3 4">
    <name type="scientific">Aspergillus puulaauensis</name>
    <dbReference type="NCBI Taxonomy" id="1220207"/>
    <lineage>
        <taxon>Eukaryota</taxon>
        <taxon>Fungi</taxon>
        <taxon>Dikarya</taxon>
        <taxon>Ascomycota</taxon>
        <taxon>Pezizomycotina</taxon>
        <taxon>Eurotiomycetes</taxon>
        <taxon>Eurotiomycetidae</taxon>
        <taxon>Eurotiales</taxon>
        <taxon>Aspergillaceae</taxon>
        <taxon>Aspergillus</taxon>
    </lineage>
</organism>
<evidence type="ECO:0000313" key="4">
    <source>
        <dbReference type="Proteomes" id="UP000654913"/>
    </source>
</evidence>
<keyword evidence="4" id="KW-1185">Reference proteome</keyword>
<name>A0A7R8AMA6_9EURO</name>